<evidence type="ECO:0000256" key="4">
    <source>
        <dbReference type="ARBA" id="ARBA00022840"/>
    </source>
</evidence>
<feature type="domain" description="ABC transporter" evidence="5">
    <location>
        <begin position="4"/>
        <end position="234"/>
    </location>
</feature>
<dbReference type="InterPro" id="IPR017871">
    <property type="entry name" value="ABC_transporter-like_CS"/>
</dbReference>
<evidence type="ECO:0000259" key="5">
    <source>
        <dbReference type="PROSITE" id="PS50893"/>
    </source>
</evidence>
<dbReference type="Gene3D" id="3.40.50.300">
    <property type="entry name" value="P-loop containing nucleotide triphosphate hydrolases"/>
    <property type="match status" value="1"/>
</dbReference>
<dbReference type="PROSITE" id="PS00211">
    <property type="entry name" value="ABC_TRANSPORTER_1"/>
    <property type="match status" value="1"/>
</dbReference>
<dbReference type="GO" id="GO:0005524">
    <property type="term" value="F:ATP binding"/>
    <property type="evidence" value="ECO:0007669"/>
    <property type="project" value="UniProtKB-KW"/>
</dbReference>
<keyword evidence="2" id="KW-0813">Transport</keyword>
<dbReference type="Pfam" id="PF00005">
    <property type="entry name" value="ABC_tran"/>
    <property type="match status" value="1"/>
</dbReference>
<sequence length="321" mass="36005">MNIIEVKNLSKSYDNFQAVKGINFTVEKGEVFGFLGPNGAGKTTTINMLTGLAKPSSGEITIAGENGIDGIKKVQQVIGIVPDESNLYDDMSGFDNLVFCASLYGMKKSLREKRATELLKQFSLDDTGDRPFKAYSKGMKRKLTIAAGIIHSPEILFLDEPTTGIDVESARQIRRMIKELNQKGTTIFLTTHYIEDAERLCHRIGFIVTGNVIKVSKVEKLMRDAQQDNIVEFRTDKNNLDLKDQLLSTFPDISILSQSKNCIRISSPFSIELMPFMQFFEGLNIKISEAKIIHPSLEEVFVKITGIEINKLKKEQEGQKR</sequence>
<evidence type="ECO:0000256" key="2">
    <source>
        <dbReference type="ARBA" id="ARBA00022448"/>
    </source>
</evidence>
<dbReference type="InterPro" id="IPR027417">
    <property type="entry name" value="P-loop_NTPase"/>
</dbReference>
<proteinExistence type="inferred from homology"/>
<dbReference type="SUPFAM" id="SSF52540">
    <property type="entry name" value="P-loop containing nucleoside triphosphate hydrolases"/>
    <property type="match status" value="1"/>
</dbReference>
<dbReference type="PANTHER" id="PTHR42711:SF5">
    <property type="entry name" value="ABC TRANSPORTER ATP-BINDING PROTEIN NATA"/>
    <property type="match status" value="1"/>
</dbReference>
<dbReference type="EMBL" id="SUMG01000001">
    <property type="protein sequence ID" value="NBG87141.1"/>
    <property type="molecule type" value="Genomic_DNA"/>
</dbReference>
<organism evidence="6 7">
    <name type="scientific">Isachenkonia alkalipeptolytica</name>
    <dbReference type="NCBI Taxonomy" id="2565777"/>
    <lineage>
        <taxon>Bacteria</taxon>
        <taxon>Bacillati</taxon>
        <taxon>Bacillota</taxon>
        <taxon>Clostridia</taxon>
        <taxon>Eubacteriales</taxon>
        <taxon>Clostridiaceae</taxon>
        <taxon>Isachenkonia</taxon>
    </lineage>
</organism>
<evidence type="ECO:0000313" key="7">
    <source>
        <dbReference type="Proteomes" id="UP000449710"/>
    </source>
</evidence>
<evidence type="ECO:0000313" key="6">
    <source>
        <dbReference type="EMBL" id="NBG87141.1"/>
    </source>
</evidence>
<dbReference type="PROSITE" id="PS50893">
    <property type="entry name" value="ABC_TRANSPORTER_2"/>
    <property type="match status" value="1"/>
</dbReference>
<dbReference type="SMART" id="SM00382">
    <property type="entry name" value="AAA"/>
    <property type="match status" value="1"/>
</dbReference>
<comment type="similarity">
    <text evidence="1">Belongs to the ABC transporter superfamily.</text>
</comment>
<dbReference type="AlphaFoldDB" id="A0AA43XIX9"/>
<keyword evidence="4 6" id="KW-0067">ATP-binding</keyword>
<name>A0AA43XIX9_9CLOT</name>
<dbReference type="InterPro" id="IPR003593">
    <property type="entry name" value="AAA+_ATPase"/>
</dbReference>
<dbReference type="RefSeq" id="WP_160718438.1">
    <property type="nucleotide sequence ID" value="NZ_SUMG01000001.1"/>
</dbReference>
<protein>
    <submittedName>
        <fullName evidence="6">ATP-binding cassette domain-containing protein</fullName>
    </submittedName>
</protein>
<evidence type="ECO:0000256" key="1">
    <source>
        <dbReference type="ARBA" id="ARBA00005417"/>
    </source>
</evidence>
<evidence type="ECO:0000256" key="3">
    <source>
        <dbReference type="ARBA" id="ARBA00022741"/>
    </source>
</evidence>
<accession>A0AA43XIX9</accession>
<reference evidence="6 7" key="1">
    <citation type="submission" date="2019-04" db="EMBL/GenBank/DDBJ databases">
        <title>Isachenkonia alkalipeptolytica gen. nov. sp. nov. a new anaerobic, alkiliphilic organothrophic bacterium capable to reduce synthesized ferrihydrite isolated from a soda lake.</title>
        <authorList>
            <person name="Toshchakov S.V."/>
            <person name="Zavarzina D.G."/>
            <person name="Zhilina T.N."/>
            <person name="Kostrikina N.A."/>
            <person name="Kublanov I.V."/>
        </authorList>
    </citation>
    <scope>NUCLEOTIDE SEQUENCE [LARGE SCALE GENOMIC DNA]</scope>
    <source>
        <strain evidence="6 7">Z-1701</strain>
    </source>
</reference>
<dbReference type="PANTHER" id="PTHR42711">
    <property type="entry name" value="ABC TRANSPORTER ATP-BINDING PROTEIN"/>
    <property type="match status" value="1"/>
</dbReference>
<dbReference type="InterPro" id="IPR003439">
    <property type="entry name" value="ABC_transporter-like_ATP-bd"/>
</dbReference>
<dbReference type="Proteomes" id="UP000449710">
    <property type="component" value="Unassembled WGS sequence"/>
</dbReference>
<dbReference type="InterPro" id="IPR050763">
    <property type="entry name" value="ABC_transporter_ATP-binding"/>
</dbReference>
<keyword evidence="7" id="KW-1185">Reference proteome</keyword>
<keyword evidence="3" id="KW-0547">Nucleotide-binding</keyword>
<comment type="caution">
    <text evidence="6">The sequence shown here is derived from an EMBL/GenBank/DDBJ whole genome shotgun (WGS) entry which is preliminary data.</text>
</comment>
<gene>
    <name evidence="6" type="ORF">ISALK_01370</name>
</gene>
<dbReference type="GO" id="GO:0016887">
    <property type="term" value="F:ATP hydrolysis activity"/>
    <property type="evidence" value="ECO:0007669"/>
    <property type="project" value="InterPro"/>
</dbReference>